<evidence type="ECO:0000256" key="3">
    <source>
        <dbReference type="ARBA" id="ARBA00023004"/>
    </source>
</evidence>
<dbReference type="InterPro" id="IPR006076">
    <property type="entry name" value="FAD-dep_OxRdtase"/>
</dbReference>
<dbReference type="InterPro" id="IPR017941">
    <property type="entry name" value="Rieske_2Fe-2S"/>
</dbReference>
<dbReference type="SUPFAM" id="SSF50022">
    <property type="entry name" value="ISP domain"/>
    <property type="match status" value="1"/>
</dbReference>
<evidence type="ECO:0000256" key="1">
    <source>
        <dbReference type="ARBA" id="ARBA00022714"/>
    </source>
</evidence>
<keyword evidence="5" id="KW-1015">Disulfide bond</keyword>
<dbReference type="PANTHER" id="PTHR13847:SF274">
    <property type="entry name" value="RIESKE 2FE-2S IRON-SULFUR PROTEIN YHFW-RELATED"/>
    <property type="match status" value="1"/>
</dbReference>
<keyword evidence="2" id="KW-0479">Metal-binding</keyword>
<dbReference type="InterPro" id="IPR036922">
    <property type="entry name" value="Rieske_2Fe-2S_sf"/>
</dbReference>
<dbReference type="Gene3D" id="3.50.50.60">
    <property type="entry name" value="FAD/NAD(P)-binding domain"/>
    <property type="match status" value="1"/>
</dbReference>
<dbReference type="SUPFAM" id="SSF51905">
    <property type="entry name" value="FAD/NAD(P)-binding domain"/>
    <property type="match status" value="1"/>
</dbReference>
<keyword evidence="4" id="KW-0411">Iron-sulfur</keyword>
<dbReference type="EMBL" id="BAABAJ010000008">
    <property type="protein sequence ID" value="GAA3920126.1"/>
    <property type="molecule type" value="Genomic_DNA"/>
</dbReference>
<dbReference type="RefSeq" id="WP_345282967.1">
    <property type="nucleotide sequence ID" value="NZ_BAABAJ010000008.1"/>
</dbReference>
<keyword evidence="3" id="KW-0408">Iron</keyword>
<protein>
    <submittedName>
        <fullName evidence="7">FAD-dependent oxidoreductase</fullName>
    </submittedName>
</protein>
<dbReference type="Pfam" id="PF01266">
    <property type="entry name" value="DAO"/>
    <property type="match status" value="1"/>
</dbReference>
<gene>
    <name evidence="7" type="ORF">GCM10022244_31580</name>
</gene>
<name>A0ABP7ME44_9ACTN</name>
<evidence type="ECO:0000259" key="6">
    <source>
        <dbReference type="PROSITE" id="PS51296"/>
    </source>
</evidence>
<feature type="domain" description="Rieske" evidence="6">
    <location>
        <begin position="429"/>
        <end position="472"/>
    </location>
</feature>
<dbReference type="InterPro" id="IPR036188">
    <property type="entry name" value="FAD/NAD-bd_sf"/>
</dbReference>
<evidence type="ECO:0000256" key="4">
    <source>
        <dbReference type="ARBA" id="ARBA00023014"/>
    </source>
</evidence>
<dbReference type="Pfam" id="PF00355">
    <property type="entry name" value="Rieske"/>
    <property type="match status" value="1"/>
</dbReference>
<dbReference type="PANTHER" id="PTHR13847">
    <property type="entry name" value="SARCOSINE DEHYDROGENASE-RELATED"/>
    <property type="match status" value="1"/>
</dbReference>
<proteinExistence type="predicted"/>
<keyword evidence="8" id="KW-1185">Reference proteome</keyword>
<accession>A0ABP7ME44</accession>
<reference evidence="8" key="1">
    <citation type="journal article" date="2019" name="Int. J. Syst. Evol. Microbiol.">
        <title>The Global Catalogue of Microorganisms (GCM) 10K type strain sequencing project: providing services to taxonomists for standard genome sequencing and annotation.</title>
        <authorList>
            <consortium name="The Broad Institute Genomics Platform"/>
            <consortium name="The Broad Institute Genome Sequencing Center for Infectious Disease"/>
            <person name="Wu L."/>
            <person name="Ma J."/>
        </authorList>
    </citation>
    <scope>NUCLEOTIDE SEQUENCE [LARGE SCALE GENOMIC DNA]</scope>
    <source>
        <strain evidence="8">JCM 16956</strain>
    </source>
</reference>
<dbReference type="PROSITE" id="PS51296">
    <property type="entry name" value="RIESKE"/>
    <property type="match status" value="1"/>
</dbReference>
<evidence type="ECO:0000256" key="5">
    <source>
        <dbReference type="ARBA" id="ARBA00023157"/>
    </source>
</evidence>
<dbReference type="PRINTS" id="PR00162">
    <property type="entry name" value="RIESKE"/>
</dbReference>
<evidence type="ECO:0000313" key="8">
    <source>
        <dbReference type="Proteomes" id="UP001501000"/>
    </source>
</evidence>
<dbReference type="Gene3D" id="3.30.9.10">
    <property type="entry name" value="D-Amino Acid Oxidase, subunit A, domain 2"/>
    <property type="match status" value="1"/>
</dbReference>
<comment type="caution">
    <text evidence="7">The sequence shown here is derived from an EMBL/GenBank/DDBJ whole genome shotgun (WGS) entry which is preliminary data.</text>
</comment>
<keyword evidence="1" id="KW-0001">2Fe-2S</keyword>
<sequence length="472" mass="50345">MRPYWLESSPSATEHPSLDGDLTVDVAVVGGGIVGLCTARELARAGCDVVVLEADRIAGGVSGHTTGKVTALHGLCYDRLRHDHGPEAASLYADAQQEALREVERLCAGLGQDVELEDLPAFTYTTEAGRAGDIRAEAAAASAAGLPATWVNSPAETGLPHPVEAAVRVENQLQFHPRRFLLGIAEDVVAHGGRIHERTRVTGVKEAAECRLTTEGGHTVHARDVVLATQFPLRCHSSLLVRLGVRRELVVAAPVPADRAPRGMYLTPDEGTRSVRTAPFGPGRRLLIVAGESYEPGAGGVEERFARLESWAARSFPDFAAGADGGGGAAPYRWSAQDVTTVDGVPYVGHEHPDTQHVYVATGFDGWGLSNGVIAAGLLTAHVTGAPRPAWTELFDPRRRLPLRELPDVAKHQATVARHFLAGRRGGRRCTHMGCELGFNETEQTWECPCHGSRFAADGSVLQGPATEPLKD</sequence>
<dbReference type="Gene3D" id="2.102.10.10">
    <property type="entry name" value="Rieske [2Fe-2S] iron-sulphur domain"/>
    <property type="match status" value="1"/>
</dbReference>
<organism evidence="7 8">
    <name type="scientific">Streptomyces gulbargensis</name>
    <dbReference type="NCBI Taxonomy" id="364901"/>
    <lineage>
        <taxon>Bacteria</taxon>
        <taxon>Bacillati</taxon>
        <taxon>Actinomycetota</taxon>
        <taxon>Actinomycetes</taxon>
        <taxon>Kitasatosporales</taxon>
        <taxon>Streptomycetaceae</taxon>
        <taxon>Streptomyces</taxon>
    </lineage>
</organism>
<evidence type="ECO:0000256" key="2">
    <source>
        <dbReference type="ARBA" id="ARBA00022723"/>
    </source>
</evidence>
<dbReference type="InterPro" id="IPR005805">
    <property type="entry name" value="Rieske_Fe-S_prot_C"/>
</dbReference>
<dbReference type="Proteomes" id="UP001501000">
    <property type="component" value="Unassembled WGS sequence"/>
</dbReference>
<evidence type="ECO:0000313" key="7">
    <source>
        <dbReference type="EMBL" id="GAA3920126.1"/>
    </source>
</evidence>